<evidence type="ECO:0000313" key="3">
    <source>
        <dbReference type="Proteomes" id="UP000251213"/>
    </source>
</evidence>
<dbReference type="EMBL" id="QJKK01000005">
    <property type="protein sequence ID" value="RAL24083.1"/>
    <property type="molecule type" value="Genomic_DNA"/>
</dbReference>
<dbReference type="PANTHER" id="PTHR43415">
    <property type="entry name" value="SPERMIDINE N(1)-ACETYLTRANSFERASE"/>
    <property type="match status" value="1"/>
</dbReference>
<dbReference type="OrthoDB" id="192739at2"/>
<dbReference type="InterPro" id="IPR016181">
    <property type="entry name" value="Acyl_CoA_acyltransferase"/>
</dbReference>
<feature type="domain" description="N-acetyltransferase" evidence="1">
    <location>
        <begin position="19"/>
        <end position="179"/>
    </location>
</feature>
<evidence type="ECO:0000313" key="2">
    <source>
        <dbReference type="EMBL" id="RAL24083.1"/>
    </source>
</evidence>
<dbReference type="SUPFAM" id="SSF55729">
    <property type="entry name" value="Acyl-CoA N-acyltransferases (Nat)"/>
    <property type="match status" value="1"/>
</dbReference>
<reference evidence="2 3" key="1">
    <citation type="submission" date="2018-06" db="EMBL/GenBank/DDBJ databases">
        <title>Thermoflavimicrobium daqus sp. nov., a thermophilic microbe isolated from Moutai-flavour Daqu.</title>
        <authorList>
            <person name="Wang X."/>
            <person name="Zhou H."/>
        </authorList>
    </citation>
    <scope>NUCLEOTIDE SEQUENCE [LARGE SCALE GENOMIC DNA]</scope>
    <source>
        <strain evidence="2 3">FBKL4.011</strain>
    </source>
</reference>
<accession>A0A364K3Y7</accession>
<reference evidence="2 3" key="2">
    <citation type="submission" date="2018-06" db="EMBL/GenBank/DDBJ databases">
        <authorList>
            <person name="Zhirakovskaya E."/>
        </authorList>
    </citation>
    <scope>NUCLEOTIDE SEQUENCE [LARGE SCALE GENOMIC DNA]</scope>
    <source>
        <strain evidence="2 3">FBKL4.011</strain>
    </source>
</reference>
<dbReference type="AlphaFoldDB" id="A0A364K3Y7"/>
<name>A0A364K3Y7_9BACL</name>
<evidence type="ECO:0000259" key="1">
    <source>
        <dbReference type="PROSITE" id="PS51186"/>
    </source>
</evidence>
<dbReference type="GO" id="GO:0016747">
    <property type="term" value="F:acyltransferase activity, transferring groups other than amino-acyl groups"/>
    <property type="evidence" value="ECO:0007669"/>
    <property type="project" value="InterPro"/>
</dbReference>
<keyword evidence="3" id="KW-1185">Reference proteome</keyword>
<dbReference type="Proteomes" id="UP000251213">
    <property type="component" value="Unassembled WGS sequence"/>
</dbReference>
<dbReference type="InterPro" id="IPR000182">
    <property type="entry name" value="GNAT_dom"/>
</dbReference>
<dbReference type="PANTHER" id="PTHR43415:SF5">
    <property type="entry name" value="ACETYLTRANSFERASE"/>
    <property type="match status" value="1"/>
</dbReference>
<dbReference type="Gene3D" id="3.40.630.30">
    <property type="match status" value="1"/>
</dbReference>
<dbReference type="PROSITE" id="PS51186">
    <property type="entry name" value="GNAT"/>
    <property type="match status" value="1"/>
</dbReference>
<dbReference type="CDD" id="cd04301">
    <property type="entry name" value="NAT_SF"/>
    <property type="match status" value="1"/>
</dbReference>
<protein>
    <submittedName>
        <fullName evidence="2">GNAT family N-acetyltransferase</fullName>
    </submittedName>
</protein>
<dbReference type="Pfam" id="PF13302">
    <property type="entry name" value="Acetyltransf_3"/>
    <property type="match status" value="1"/>
</dbReference>
<organism evidence="2 3">
    <name type="scientific">Thermoflavimicrobium daqui</name>
    <dbReference type="NCBI Taxonomy" id="2137476"/>
    <lineage>
        <taxon>Bacteria</taxon>
        <taxon>Bacillati</taxon>
        <taxon>Bacillota</taxon>
        <taxon>Bacilli</taxon>
        <taxon>Bacillales</taxon>
        <taxon>Thermoactinomycetaceae</taxon>
        <taxon>Thermoflavimicrobium</taxon>
    </lineage>
</organism>
<comment type="caution">
    <text evidence="2">The sequence shown here is derived from an EMBL/GenBank/DDBJ whole genome shotgun (WGS) entry which is preliminary data.</text>
</comment>
<sequence length="186" mass="21567">MTLKYTQLFRGDLVRLTSFQIDDAHEMVHWYEDADFLRKLDTDLAFPRTLQELQEKDQLQCRSPHGIQFGIRTLESNELIGFVALHGIEWNNQTGMLAIGIGDPQYRHKGYGTDALRLILRYAFHELNLNRVGLDVIQYNESAIRAYEKVGFIIEGRIRSAVLRDGNSYDRIFMGILRDEWEGTTA</sequence>
<gene>
    <name evidence="2" type="ORF">DL897_10335</name>
</gene>
<dbReference type="RefSeq" id="WP_113659076.1">
    <property type="nucleotide sequence ID" value="NZ_KZ845667.1"/>
</dbReference>
<keyword evidence="2" id="KW-0808">Transferase</keyword>
<proteinExistence type="predicted"/>